<protein>
    <recommendedName>
        <fullName evidence="2">25S rRNA (uridine-N(3))-methyltransferase BMT5-like domain-containing protein</fullName>
    </recommendedName>
</protein>
<dbReference type="AlphaFoldDB" id="A0A9W7ELK9"/>
<organism evidence="3 4">
    <name type="scientific">Triparma strigata</name>
    <dbReference type="NCBI Taxonomy" id="1606541"/>
    <lineage>
        <taxon>Eukaryota</taxon>
        <taxon>Sar</taxon>
        <taxon>Stramenopiles</taxon>
        <taxon>Ochrophyta</taxon>
        <taxon>Bolidophyceae</taxon>
        <taxon>Parmales</taxon>
        <taxon>Triparmaceae</taxon>
        <taxon>Triparma</taxon>
    </lineage>
</organism>
<dbReference type="GO" id="GO:0005737">
    <property type="term" value="C:cytoplasm"/>
    <property type="evidence" value="ECO:0007669"/>
    <property type="project" value="TreeGrafter"/>
</dbReference>
<dbReference type="Pfam" id="PF10354">
    <property type="entry name" value="BMT5-like"/>
    <property type="match status" value="1"/>
</dbReference>
<dbReference type="Proteomes" id="UP001165085">
    <property type="component" value="Unassembled WGS sequence"/>
</dbReference>
<dbReference type="InterPro" id="IPR019446">
    <property type="entry name" value="BMT5-like"/>
</dbReference>
<keyword evidence="4" id="KW-1185">Reference proteome</keyword>
<evidence type="ECO:0000313" key="3">
    <source>
        <dbReference type="EMBL" id="GMH83628.1"/>
    </source>
</evidence>
<dbReference type="GO" id="GO:0070042">
    <property type="term" value="F:rRNA (uridine-N3-)-methyltransferase activity"/>
    <property type="evidence" value="ECO:0007669"/>
    <property type="project" value="InterPro"/>
</dbReference>
<name>A0A9W7ELK9_9STRA</name>
<feature type="region of interest" description="Disordered" evidence="1">
    <location>
        <begin position="259"/>
        <end position="307"/>
    </location>
</feature>
<reference evidence="4" key="1">
    <citation type="journal article" date="2023" name="Commun. Biol.">
        <title>Genome analysis of Parmales, the sister group of diatoms, reveals the evolutionary specialization of diatoms from phago-mixotrophs to photoautotrophs.</title>
        <authorList>
            <person name="Ban H."/>
            <person name="Sato S."/>
            <person name="Yoshikawa S."/>
            <person name="Yamada K."/>
            <person name="Nakamura Y."/>
            <person name="Ichinomiya M."/>
            <person name="Sato N."/>
            <person name="Blanc-Mathieu R."/>
            <person name="Endo H."/>
            <person name="Kuwata A."/>
            <person name="Ogata H."/>
        </authorList>
    </citation>
    <scope>NUCLEOTIDE SEQUENCE [LARGE SCALE GENOMIC DNA]</scope>
    <source>
        <strain evidence="4">NIES 3701</strain>
    </source>
</reference>
<evidence type="ECO:0000313" key="4">
    <source>
        <dbReference type="Proteomes" id="UP001165085"/>
    </source>
</evidence>
<proteinExistence type="predicted"/>
<feature type="compositionally biased region" description="Basic residues" evidence="1">
    <location>
        <begin position="277"/>
        <end position="307"/>
    </location>
</feature>
<comment type="caution">
    <text evidence="3">The sequence shown here is derived from an EMBL/GenBank/DDBJ whole genome shotgun (WGS) entry which is preliminary data.</text>
</comment>
<accession>A0A9W7ELK9</accession>
<feature type="compositionally biased region" description="Basic and acidic residues" evidence="1">
    <location>
        <begin position="266"/>
        <end position="276"/>
    </location>
</feature>
<dbReference type="OrthoDB" id="206264at2759"/>
<dbReference type="GO" id="GO:0070475">
    <property type="term" value="P:rRNA base methylation"/>
    <property type="evidence" value="ECO:0007669"/>
    <property type="project" value="InterPro"/>
</dbReference>
<evidence type="ECO:0000259" key="2">
    <source>
        <dbReference type="Pfam" id="PF10354"/>
    </source>
</evidence>
<dbReference type="PANTHER" id="PTHR11538">
    <property type="entry name" value="PHENYLALANYL-TRNA SYNTHETASE"/>
    <property type="match status" value="1"/>
</dbReference>
<evidence type="ECO:0000256" key="1">
    <source>
        <dbReference type="SAM" id="MobiDB-lite"/>
    </source>
</evidence>
<gene>
    <name evidence="3" type="ORF">TrST_g11644</name>
</gene>
<dbReference type="EMBL" id="BRXY01000283">
    <property type="protein sequence ID" value="GMH83628.1"/>
    <property type="molecule type" value="Genomic_DNA"/>
</dbReference>
<sequence length="307" mass="34144">MPPSIASILGLHPLPSSSNVLFLGEGDFTFSASLLKSLTSGTIAGGTSAGGVSPLPPTLTFTVTSYDTLSTVLKKYPLSSSSLSTLSEYNIKPLHSIDALNLPPTPPYDKIIWMFPHTGHQRVHLNRHLLFNFFKNLTSLSPKGLVYISLSDCRPYSDWRLESSATFHGYETVKKVYWDSKSLEGYKHVTTLGGEAYRGVNGVREGKGVGCWVYGFRFVGGEKEEEKVETIGGGYEVRVGDSDDDDVVEGEESIKGFDEEVEEVEKEGKKIGEKEKKRSRSAKREERKKKKRSRNERRKIARKKAKT</sequence>
<feature type="domain" description="25S rRNA (uridine-N(3))-methyltransferase BMT5-like" evidence="2">
    <location>
        <begin position="21"/>
        <end position="189"/>
    </location>
</feature>
<dbReference type="PANTHER" id="PTHR11538:SF26">
    <property type="entry name" value="FERREDOXIN-FOLD ANTICODON-BINDING DOMAIN-CONTAINING PROTEIN 1"/>
    <property type="match status" value="1"/>
</dbReference>